<accession>A0ABC8T7J8</accession>
<sequence length="128" mass="14168">MSEGQRFQLGTIGALSLSVVSSVSIVICNKALISTLGFTFAFSYSGDELSVIFPFNGFEHGLMVTIWHLIELILSVLKKLRSLFHLFLSTSCWRLSIPQCESDDIQYVDRSTIKVSQHGEKVPDAATP</sequence>
<dbReference type="AlphaFoldDB" id="A0ABC8T7J8"/>
<proteinExistence type="predicted"/>
<gene>
    <name evidence="1" type="ORF">ILEXP_LOCUS33192</name>
</gene>
<evidence type="ECO:0000313" key="1">
    <source>
        <dbReference type="EMBL" id="CAK9164096.1"/>
    </source>
</evidence>
<name>A0ABC8T7J8_9AQUA</name>
<dbReference type="Proteomes" id="UP001642360">
    <property type="component" value="Unassembled WGS sequence"/>
</dbReference>
<protein>
    <submittedName>
        <fullName evidence="1">Uncharacterized protein</fullName>
    </submittedName>
</protein>
<keyword evidence="2" id="KW-1185">Reference proteome</keyword>
<organism evidence="1 2">
    <name type="scientific">Ilex paraguariensis</name>
    <name type="common">yerba mate</name>
    <dbReference type="NCBI Taxonomy" id="185542"/>
    <lineage>
        <taxon>Eukaryota</taxon>
        <taxon>Viridiplantae</taxon>
        <taxon>Streptophyta</taxon>
        <taxon>Embryophyta</taxon>
        <taxon>Tracheophyta</taxon>
        <taxon>Spermatophyta</taxon>
        <taxon>Magnoliopsida</taxon>
        <taxon>eudicotyledons</taxon>
        <taxon>Gunneridae</taxon>
        <taxon>Pentapetalae</taxon>
        <taxon>asterids</taxon>
        <taxon>campanulids</taxon>
        <taxon>Aquifoliales</taxon>
        <taxon>Aquifoliaceae</taxon>
        <taxon>Ilex</taxon>
    </lineage>
</organism>
<evidence type="ECO:0000313" key="2">
    <source>
        <dbReference type="Proteomes" id="UP001642360"/>
    </source>
</evidence>
<dbReference type="EMBL" id="CAUOFW020004169">
    <property type="protein sequence ID" value="CAK9164096.1"/>
    <property type="molecule type" value="Genomic_DNA"/>
</dbReference>
<comment type="caution">
    <text evidence="1">The sequence shown here is derived from an EMBL/GenBank/DDBJ whole genome shotgun (WGS) entry which is preliminary data.</text>
</comment>
<reference evidence="1 2" key="1">
    <citation type="submission" date="2024-02" db="EMBL/GenBank/DDBJ databases">
        <authorList>
            <person name="Vignale AGUSTIN F."/>
            <person name="Sosa J E."/>
            <person name="Modenutti C."/>
        </authorList>
    </citation>
    <scope>NUCLEOTIDE SEQUENCE [LARGE SCALE GENOMIC DNA]</scope>
</reference>